<dbReference type="InterPro" id="IPR013935">
    <property type="entry name" value="Trs120_TRAPPC9"/>
</dbReference>
<evidence type="ECO:0000259" key="6">
    <source>
        <dbReference type="Pfam" id="PF26254"/>
    </source>
</evidence>
<dbReference type="PANTHER" id="PTHR21512">
    <property type="entry name" value="TRAFFICKING PROTEIN PARTICLE COMPLEX SUBUNIT 9"/>
    <property type="match status" value="1"/>
</dbReference>
<comment type="subcellular location">
    <subcellularLocation>
        <location evidence="1">Golgi apparatus</location>
    </subcellularLocation>
</comment>
<dbReference type="PANTHER" id="PTHR21512:SF5">
    <property type="entry name" value="TRAFFICKING PROTEIN PARTICLE COMPLEX SUBUNIT 9"/>
    <property type="match status" value="1"/>
</dbReference>
<evidence type="ECO:0000256" key="1">
    <source>
        <dbReference type="ARBA" id="ARBA00004555"/>
    </source>
</evidence>
<gene>
    <name evidence="9" type="ORF">K489DRAFT_427703</name>
</gene>
<keyword evidence="2" id="KW-0333">Golgi apparatus</keyword>
<evidence type="ECO:0000256" key="3">
    <source>
        <dbReference type="SAM" id="MobiDB-lite"/>
    </source>
</evidence>
<dbReference type="InterPro" id="IPR058563">
    <property type="entry name" value="Trs120_TRAPPC9_N"/>
</dbReference>
<feature type="domain" description="Trs120/TRAPPC9 N-terminal" evidence="4">
    <location>
        <begin position="4"/>
        <end position="367"/>
    </location>
</feature>
<dbReference type="Pfam" id="PF26283">
    <property type="entry name" value="Ig_TRAPPC9-Trs120_4th"/>
    <property type="match status" value="1"/>
</dbReference>
<feature type="compositionally biased region" description="Polar residues" evidence="3">
    <location>
        <begin position="245"/>
        <end position="266"/>
    </location>
</feature>
<dbReference type="Pfam" id="PF26254">
    <property type="entry name" value="Ig_TRAPPC9-Trs120_1st"/>
    <property type="match status" value="1"/>
</dbReference>
<dbReference type="InterPro" id="IPR058568">
    <property type="entry name" value="Ig_TRAPPC9_Trs120_4th"/>
</dbReference>
<reference evidence="9" key="2">
    <citation type="submission" date="2020-04" db="EMBL/GenBank/DDBJ databases">
        <authorList>
            <consortium name="NCBI Genome Project"/>
        </authorList>
    </citation>
    <scope>NUCLEOTIDE SEQUENCE</scope>
    <source>
        <strain evidence="9">CBS 342.82</strain>
    </source>
</reference>
<feature type="domain" description="Trs120/TRAPPC9 fourth Ig-like" evidence="7">
    <location>
        <begin position="1152"/>
        <end position="1248"/>
    </location>
</feature>
<dbReference type="OrthoDB" id="27962at2759"/>
<reference evidence="9" key="1">
    <citation type="submission" date="2020-01" db="EMBL/GenBank/DDBJ databases">
        <authorList>
            <consortium name="DOE Joint Genome Institute"/>
            <person name="Haridas S."/>
            <person name="Albert R."/>
            <person name="Binder M."/>
            <person name="Bloem J."/>
            <person name="Labutti K."/>
            <person name="Salamov A."/>
            <person name="Andreopoulos B."/>
            <person name="Baker S.E."/>
            <person name="Barry K."/>
            <person name="Bills G."/>
            <person name="Bluhm B.H."/>
            <person name="Cannon C."/>
            <person name="Castanera R."/>
            <person name="Culley D.E."/>
            <person name="Daum C."/>
            <person name="Ezra D."/>
            <person name="Gonzalez J.B."/>
            <person name="Henrissat B."/>
            <person name="Kuo A."/>
            <person name="Liang C."/>
            <person name="Lipzen A."/>
            <person name="Lutzoni F."/>
            <person name="Magnuson J."/>
            <person name="Mondo S."/>
            <person name="Nolan M."/>
            <person name="Ohm R."/>
            <person name="Pangilinan J."/>
            <person name="Park H.-J."/>
            <person name="Ramirez L."/>
            <person name="Alfaro M."/>
            <person name="Sun H."/>
            <person name="Tritt A."/>
            <person name="Yoshinaga Y."/>
            <person name="Zwiers L.-H."/>
            <person name="Turgeon B.G."/>
            <person name="Goodwin S.B."/>
            <person name="Spatafora J.W."/>
            <person name="Crous P.W."/>
            <person name="Grigoriev I.V."/>
        </authorList>
    </citation>
    <scope>NUCLEOTIDE SEQUENCE</scope>
    <source>
        <strain evidence="9">CBS 342.82</strain>
    </source>
</reference>
<sequence>MDHFSPFVPAAIRVLVLPVHIEASRFNKLVARLQKEASVIRLIDLAHDEKDYLLHPKSFPHGRLLYNYSTSEPSQQSSQLSPFELFREPLLILGIVDESHRDAEQPQLENAAQYLREKHPRVVHRQLIVLDDDAERETKKTKSSTISISNLDQDHDRSLWAAMREVSTRFLSDLSTYANALQASPNIQTPGQTSRNYQRFSPLRENDRRPGSSSGTPPQSVGVPSPVDEESPRHSSGSHGPPATSFDQMQGVTGIQRSDSNASNPTGKIKARARATSNDRVPPQGFGSNNSQEKLRARGKARVGIVIGAIQVMAGQWLEGQKALVDHTSKARSLADNLWTAKGLEMIMVCLLLQAWAETEFSIPSLCYPAFEKSGHVSRLSASLSPENKIADDPKERRKSQVSNLSKAIPDLLRAINDLYRSAEGALELPFLAPADAAIRSARLLTVLAEGNGELSLESLKSLATPHMKRPAILSSIRGRSYSSGPRALTRIGISDLLSQALPTDDDGVNIVDHITLLAGLASAYSTLGLERKKAVTVQEMIVRLTSAMVQARKIGAAEMGIHPAASLSMISGQENTVQSGEETRGFNLLMDEISNVYGISLVPDEPSIAPVFAEPNHSGNKMLKHGILRELAAFCEASPDPDGLLRVSASHLRMGGPNSAIDLDAETISSTFSREEQIHLNALIGRTVAVSKHLGLSDSQAAYWDPFIVRDVQFALPTAEQIIIDRSRLNSKETAIDPERPANPLLYDPNASRPGTSIQPKSVLVQGELAKCIVTLQNPFSMAVELEELEVVTDGIQLQTHFKPMSLGPLRFQSLPVLVSSAASGDTKLTAIRLKVHGCYSQVFPILDSPWASHSPLTIKSFKPEAPSASETIAEKDALHRMGIRSKTISATIVGPLPTLTLEHFSRSEFGIMLLDGETQTVTVALRNTGTSPARIFEIKDNQGVIRSAKITDEQVDADDILERIIQPGQTINFKISIIGKAEVTSTRISFYYGPGDPDQTRLARIVSVSVDMTVNAALQIQHFEIISRIDNSSSELCLAFEIRNAWPELMHYQCKDTSQDDKDLSHGQLVPGEVKRICLYPARPDADFESTISEVWAQLLRQLKITWTVEKRSGVVDLNGIPCPTNSMESLLQPPARLAIQIRKKKSGDLEPIDSGSHVQVLVGQFITIQVSITNHFKRLLPLHVQLSPQQDSDIVRDERRFVVAGALQRILPPMTPGAVSMVEFVLCPTLPGTLRLNLAARAARISSDFEQLGDWTSHKSFFLVAGNTPMTIADGDAN</sequence>
<proteinExistence type="predicted"/>
<evidence type="ECO:0000313" key="8">
    <source>
        <dbReference type="Proteomes" id="UP000504637"/>
    </source>
</evidence>
<evidence type="ECO:0000256" key="2">
    <source>
        <dbReference type="ARBA" id="ARBA00023034"/>
    </source>
</evidence>
<evidence type="ECO:0000313" key="9">
    <source>
        <dbReference type="RefSeq" id="XP_033464357.1"/>
    </source>
</evidence>
<dbReference type="GO" id="GO:0005802">
    <property type="term" value="C:trans-Golgi network"/>
    <property type="evidence" value="ECO:0007669"/>
    <property type="project" value="TreeGrafter"/>
</dbReference>
<protein>
    <recommendedName>
        <fullName evidence="10">Hypercellular protein-like protein HypA</fullName>
    </recommendedName>
</protein>
<reference evidence="9" key="3">
    <citation type="submission" date="2025-08" db="UniProtKB">
        <authorList>
            <consortium name="RefSeq"/>
        </authorList>
    </citation>
    <scope>IDENTIFICATION</scope>
    <source>
        <strain evidence="9">CBS 342.82</strain>
    </source>
</reference>
<evidence type="ECO:0008006" key="10">
    <source>
        <dbReference type="Google" id="ProtNLM"/>
    </source>
</evidence>
<dbReference type="InterPro" id="IPR058565">
    <property type="entry name" value="Ig_TRAPPC9_Trs120_1st"/>
</dbReference>
<keyword evidence="8" id="KW-1185">Reference proteome</keyword>
<dbReference type="Pfam" id="PF08626">
    <property type="entry name" value="TRAPPC9-Trs120"/>
    <property type="match status" value="1"/>
</dbReference>
<dbReference type="GeneID" id="54366108"/>
<dbReference type="InterPro" id="IPR058564">
    <property type="entry name" value="TPR_TRAPPC9_Trs120"/>
</dbReference>
<evidence type="ECO:0000259" key="7">
    <source>
        <dbReference type="Pfam" id="PF26283"/>
    </source>
</evidence>
<dbReference type="Proteomes" id="UP000504637">
    <property type="component" value="Unplaced"/>
</dbReference>
<feature type="region of interest" description="Disordered" evidence="3">
    <location>
        <begin position="202"/>
        <end position="295"/>
    </location>
</feature>
<accession>A0A6J3MH95</accession>
<feature type="domain" description="Trs120/TRAPPC9 TPR region" evidence="5">
    <location>
        <begin position="405"/>
        <end position="695"/>
    </location>
</feature>
<evidence type="ECO:0000259" key="5">
    <source>
        <dbReference type="Pfam" id="PF26251"/>
    </source>
</evidence>
<dbReference type="RefSeq" id="XP_033464357.1">
    <property type="nucleotide sequence ID" value="XM_033608308.1"/>
</dbReference>
<organism evidence="9">
    <name type="scientific">Dissoconium aciculare CBS 342.82</name>
    <dbReference type="NCBI Taxonomy" id="1314786"/>
    <lineage>
        <taxon>Eukaryota</taxon>
        <taxon>Fungi</taxon>
        <taxon>Dikarya</taxon>
        <taxon>Ascomycota</taxon>
        <taxon>Pezizomycotina</taxon>
        <taxon>Dothideomycetes</taxon>
        <taxon>Dothideomycetidae</taxon>
        <taxon>Mycosphaerellales</taxon>
        <taxon>Dissoconiaceae</taxon>
        <taxon>Dissoconium</taxon>
    </lineage>
</organism>
<dbReference type="Pfam" id="PF26251">
    <property type="entry name" value="TPR_TRAPPC9-Trs120"/>
    <property type="match status" value="1"/>
</dbReference>
<feature type="domain" description="Trs120/TRAPPC9 first Ig-like" evidence="6">
    <location>
        <begin position="710"/>
        <end position="870"/>
    </location>
</feature>
<evidence type="ECO:0000259" key="4">
    <source>
        <dbReference type="Pfam" id="PF08626"/>
    </source>
</evidence>
<name>A0A6J3MH95_9PEZI</name>
<dbReference type="Pfam" id="PF26280">
    <property type="entry name" value="Ig_TRAPPC9-Trs120_2nd"/>
    <property type="match status" value="1"/>
</dbReference>